<sequence>MFAVLNVFAIVSLFACSAWAGPVTIRSESHTVSFVNNCGSGTPQLLQGGVVLSSGEAFTSNRPFEAAIAYLQTGPCLLNGEECTTVEMTLVNPTVPGGGSSVDVTLIAPHAFNVGAGFSYSDSTCGGQTCADAGCTEAFHNPTDFSAQTQCETDNVGLTITFC</sequence>
<proteinExistence type="predicted"/>
<evidence type="ECO:0000256" key="1">
    <source>
        <dbReference type="SAM" id="SignalP"/>
    </source>
</evidence>
<keyword evidence="3" id="KW-1185">Reference proteome</keyword>
<accession>A0A6A4I7V0</accession>
<evidence type="ECO:0000313" key="3">
    <source>
        <dbReference type="Proteomes" id="UP000799118"/>
    </source>
</evidence>
<keyword evidence="1" id="KW-0732">Signal</keyword>
<feature type="chain" id="PRO_5025529528" description="Glycopeptide" evidence="1">
    <location>
        <begin position="21"/>
        <end position="163"/>
    </location>
</feature>
<dbReference type="AlphaFoldDB" id="A0A6A4I7V0"/>
<gene>
    <name evidence="2" type="ORF">BT96DRAFT_989086</name>
</gene>
<name>A0A6A4I7V0_9AGAR</name>
<evidence type="ECO:0008006" key="4">
    <source>
        <dbReference type="Google" id="ProtNLM"/>
    </source>
</evidence>
<dbReference type="EMBL" id="ML769414">
    <property type="protein sequence ID" value="KAE9404775.1"/>
    <property type="molecule type" value="Genomic_DNA"/>
</dbReference>
<reference evidence="2" key="1">
    <citation type="journal article" date="2019" name="Environ. Microbiol.">
        <title>Fungal ecological strategies reflected in gene transcription - a case study of two litter decomposers.</title>
        <authorList>
            <person name="Barbi F."/>
            <person name="Kohler A."/>
            <person name="Barry K."/>
            <person name="Baskaran P."/>
            <person name="Daum C."/>
            <person name="Fauchery L."/>
            <person name="Ihrmark K."/>
            <person name="Kuo A."/>
            <person name="LaButti K."/>
            <person name="Lipzen A."/>
            <person name="Morin E."/>
            <person name="Grigoriev I.V."/>
            <person name="Henrissat B."/>
            <person name="Lindahl B."/>
            <person name="Martin F."/>
        </authorList>
    </citation>
    <scope>NUCLEOTIDE SEQUENCE</scope>
    <source>
        <strain evidence="2">JB14</strain>
    </source>
</reference>
<protein>
    <recommendedName>
        <fullName evidence="4">Glycopeptide</fullName>
    </recommendedName>
</protein>
<dbReference type="Proteomes" id="UP000799118">
    <property type="component" value="Unassembled WGS sequence"/>
</dbReference>
<evidence type="ECO:0000313" key="2">
    <source>
        <dbReference type="EMBL" id="KAE9404775.1"/>
    </source>
</evidence>
<dbReference type="OrthoDB" id="3342934at2759"/>
<feature type="signal peptide" evidence="1">
    <location>
        <begin position="1"/>
        <end position="20"/>
    </location>
</feature>
<organism evidence="2 3">
    <name type="scientific">Gymnopus androsaceus JB14</name>
    <dbReference type="NCBI Taxonomy" id="1447944"/>
    <lineage>
        <taxon>Eukaryota</taxon>
        <taxon>Fungi</taxon>
        <taxon>Dikarya</taxon>
        <taxon>Basidiomycota</taxon>
        <taxon>Agaricomycotina</taxon>
        <taxon>Agaricomycetes</taxon>
        <taxon>Agaricomycetidae</taxon>
        <taxon>Agaricales</taxon>
        <taxon>Marasmiineae</taxon>
        <taxon>Omphalotaceae</taxon>
        <taxon>Gymnopus</taxon>
    </lineage>
</organism>